<comment type="similarity">
    <text evidence="1 2">Belongs to the polypeptide deformylase family.</text>
</comment>
<protein>
    <recommendedName>
        <fullName evidence="2">Peptide deformylase</fullName>
        <shortName evidence="2">PDF</shortName>
        <ecNumber evidence="2">3.5.1.88</ecNumber>
    </recommendedName>
    <alternativeName>
        <fullName evidence="2">Polypeptide deformylase</fullName>
    </alternativeName>
</protein>
<keyword evidence="2" id="KW-0648">Protein biosynthesis</keyword>
<dbReference type="PANTHER" id="PTHR10458:SF22">
    <property type="entry name" value="PEPTIDE DEFORMYLASE"/>
    <property type="match status" value="1"/>
</dbReference>
<dbReference type="EMBL" id="MHLY01000014">
    <property type="protein sequence ID" value="OGZ18525.1"/>
    <property type="molecule type" value="Genomic_DNA"/>
</dbReference>
<dbReference type="Pfam" id="PF01327">
    <property type="entry name" value="Pep_deformylase"/>
    <property type="match status" value="1"/>
</dbReference>
<dbReference type="SUPFAM" id="SSF56420">
    <property type="entry name" value="Peptide deformylase"/>
    <property type="match status" value="1"/>
</dbReference>
<feature type="binding site" evidence="2">
    <location>
        <position position="92"/>
    </location>
    <ligand>
        <name>Fe cation</name>
        <dbReference type="ChEBI" id="CHEBI:24875"/>
    </ligand>
</feature>
<comment type="caution">
    <text evidence="3">The sequence shown here is derived from an EMBL/GenBank/DDBJ whole genome shotgun (WGS) entry which is preliminary data.</text>
</comment>
<comment type="function">
    <text evidence="2">Removes the formyl group from the N-terminal Met of newly synthesized proteins. Requires at least a dipeptide for an efficient rate of reaction. N-terminal L-methionine is a prerequisite for activity but the enzyme has broad specificity at other positions.</text>
</comment>
<proteinExistence type="inferred from homology"/>
<feature type="active site" evidence="2">
    <location>
        <position position="135"/>
    </location>
</feature>
<reference evidence="3 4" key="1">
    <citation type="journal article" date="2016" name="Nat. Commun.">
        <title>Thousands of microbial genomes shed light on interconnected biogeochemical processes in an aquifer system.</title>
        <authorList>
            <person name="Anantharaman K."/>
            <person name="Brown C.T."/>
            <person name="Hug L.A."/>
            <person name="Sharon I."/>
            <person name="Castelle C.J."/>
            <person name="Probst A.J."/>
            <person name="Thomas B.C."/>
            <person name="Singh A."/>
            <person name="Wilkins M.J."/>
            <person name="Karaoz U."/>
            <person name="Brodie E.L."/>
            <person name="Williams K.H."/>
            <person name="Hubbard S.S."/>
            <person name="Banfield J.F."/>
        </authorList>
    </citation>
    <scope>NUCLEOTIDE SEQUENCE [LARGE SCALE GENOMIC DNA]</scope>
</reference>
<gene>
    <name evidence="2" type="primary">def</name>
    <name evidence="3" type="ORF">A2175_01080</name>
</gene>
<comment type="catalytic activity">
    <reaction evidence="2">
        <text>N-terminal N-formyl-L-methionyl-[peptide] + H2O = N-terminal L-methionyl-[peptide] + formate</text>
        <dbReference type="Rhea" id="RHEA:24420"/>
        <dbReference type="Rhea" id="RHEA-COMP:10639"/>
        <dbReference type="Rhea" id="RHEA-COMP:10640"/>
        <dbReference type="ChEBI" id="CHEBI:15377"/>
        <dbReference type="ChEBI" id="CHEBI:15740"/>
        <dbReference type="ChEBI" id="CHEBI:49298"/>
        <dbReference type="ChEBI" id="CHEBI:64731"/>
        <dbReference type="EC" id="3.5.1.88"/>
    </reaction>
</comment>
<dbReference type="HAMAP" id="MF_00163">
    <property type="entry name" value="Pep_deformylase"/>
    <property type="match status" value="1"/>
</dbReference>
<dbReference type="EC" id="3.5.1.88" evidence="2"/>
<dbReference type="CDD" id="cd00487">
    <property type="entry name" value="Pep_deformylase"/>
    <property type="match status" value="1"/>
</dbReference>
<dbReference type="Gene3D" id="3.90.45.10">
    <property type="entry name" value="Peptide deformylase"/>
    <property type="match status" value="1"/>
</dbReference>
<feature type="binding site" evidence="2">
    <location>
        <position position="134"/>
    </location>
    <ligand>
        <name>Fe cation</name>
        <dbReference type="ChEBI" id="CHEBI:24875"/>
    </ligand>
</feature>
<dbReference type="GO" id="GO:0042586">
    <property type="term" value="F:peptide deformylase activity"/>
    <property type="evidence" value="ECO:0007669"/>
    <property type="project" value="UniProtKB-UniRule"/>
</dbReference>
<evidence type="ECO:0000256" key="1">
    <source>
        <dbReference type="ARBA" id="ARBA00010759"/>
    </source>
</evidence>
<dbReference type="AlphaFoldDB" id="A0A1G2DY93"/>
<accession>A0A1G2DY93</accession>
<dbReference type="NCBIfam" id="NF001159">
    <property type="entry name" value="PRK00150.1-3"/>
    <property type="match status" value="1"/>
</dbReference>
<dbReference type="PIRSF" id="PIRSF004749">
    <property type="entry name" value="Pep_def"/>
    <property type="match status" value="1"/>
</dbReference>
<keyword evidence="2" id="KW-0378">Hydrolase</keyword>
<dbReference type="STRING" id="1801663.A2175_01080"/>
<dbReference type="Proteomes" id="UP000176755">
    <property type="component" value="Unassembled WGS sequence"/>
</dbReference>
<evidence type="ECO:0000313" key="3">
    <source>
        <dbReference type="EMBL" id="OGZ18525.1"/>
    </source>
</evidence>
<feature type="binding site" evidence="2">
    <location>
        <position position="138"/>
    </location>
    <ligand>
        <name>Fe cation</name>
        <dbReference type="ChEBI" id="CHEBI:24875"/>
    </ligand>
</feature>
<dbReference type="InterPro" id="IPR023635">
    <property type="entry name" value="Peptide_deformylase"/>
</dbReference>
<evidence type="ECO:0000256" key="2">
    <source>
        <dbReference type="HAMAP-Rule" id="MF_00163"/>
    </source>
</evidence>
<dbReference type="GO" id="GO:0046872">
    <property type="term" value="F:metal ion binding"/>
    <property type="evidence" value="ECO:0007669"/>
    <property type="project" value="UniProtKB-KW"/>
</dbReference>
<organism evidence="3 4">
    <name type="scientific">Candidatus Nealsonbacteria bacterium RBG_13_42_11</name>
    <dbReference type="NCBI Taxonomy" id="1801663"/>
    <lineage>
        <taxon>Bacteria</taxon>
        <taxon>Candidatus Nealsoniibacteriota</taxon>
    </lineage>
</organism>
<sequence>MNEDLKLNLKKYPDPLLRKKSGMIKEITPEIENLAKDMLLIMEKEAGIGISAPQVGISKRIIAVKTEIGPQVFINPKITKMSPETEIAEEGCLSFPGLFLKIKRAKTIELETFSLKGEKLIIGAKDLLARVFQHEIDHLDGILFIDRVGFWQRLKVKIRIK</sequence>
<name>A0A1G2DY93_9BACT</name>
<dbReference type="PRINTS" id="PR01576">
    <property type="entry name" value="PDEFORMYLASE"/>
</dbReference>
<dbReference type="NCBIfam" id="TIGR00079">
    <property type="entry name" value="pept_deformyl"/>
    <property type="match status" value="1"/>
</dbReference>
<keyword evidence="2" id="KW-0479">Metal-binding</keyword>
<keyword evidence="2" id="KW-0408">Iron</keyword>
<comment type="cofactor">
    <cofactor evidence="2">
        <name>Fe(2+)</name>
        <dbReference type="ChEBI" id="CHEBI:29033"/>
    </cofactor>
    <text evidence="2">Binds 1 Fe(2+) ion.</text>
</comment>
<dbReference type="PANTHER" id="PTHR10458">
    <property type="entry name" value="PEPTIDE DEFORMYLASE"/>
    <property type="match status" value="1"/>
</dbReference>
<dbReference type="GO" id="GO:0006412">
    <property type="term" value="P:translation"/>
    <property type="evidence" value="ECO:0007669"/>
    <property type="project" value="UniProtKB-UniRule"/>
</dbReference>
<dbReference type="InterPro" id="IPR036821">
    <property type="entry name" value="Peptide_deformylase_sf"/>
</dbReference>
<evidence type="ECO:0000313" key="4">
    <source>
        <dbReference type="Proteomes" id="UP000176755"/>
    </source>
</evidence>